<protein>
    <recommendedName>
        <fullName evidence="3">Small peptidoglycan-associated lipoprotein</fullName>
    </recommendedName>
</protein>
<dbReference type="AlphaFoldDB" id="A0A2A2IFF7"/>
<reference evidence="1 2" key="1">
    <citation type="submission" date="2017-08" db="EMBL/GenBank/DDBJ databases">
        <title>Virgibacillus indicus sp. nov. and Virgibacillus profoundi sp. nov, two moderately halophilic bacteria isolated from marine sediment by using the Microfluidic Streak Plate.</title>
        <authorList>
            <person name="Xu B."/>
            <person name="Hu B."/>
            <person name="Wang J."/>
            <person name="Zhu Y."/>
            <person name="Huang L."/>
            <person name="Du W."/>
            <person name="Huang Y."/>
        </authorList>
    </citation>
    <scope>NUCLEOTIDE SEQUENCE [LARGE SCALE GENOMIC DNA]</scope>
    <source>
        <strain evidence="1 2">IO3-P3-H5</strain>
    </source>
</reference>
<dbReference type="PROSITE" id="PS51257">
    <property type="entry name" value="PROKAR_LIPOPROTEIN"/>
    <property type="match status" value="1"/>
</dbReference>
<evidence type="ECO:0008006" key="3">
    <source>
        <dbReference type="Google" id="ProtNLM"/>
    </source>
</evidence>
<dbReference type="Proteomes" id="UP000218887">
    <property type="component" value="Unassembled WGS sequence"/>
</dbReference>
<evidence type="ECO:0000313" key="1">
    <source>
        <dbReference type="EMBL" id="PAV29865.1"/>
    </source>
</evidence>
<comment type="caution">
    <text evidence="1">The sequence shown here is derived from an EMBL/GenBank/DDBJ whole genome shotgun (WGS) entry which is preliminary data.</text>
</comment>
<dbReference type="EMBL" id="NPOA01000005">
    <property type="protein sequence ID" value="PAV29865.1"/>
    <property type="molecule type" value="Genomic_DNA"/>
</dbReference>
<dbReference type="OrthoDB" id="2707007at2"/>
<name>A0A2A2IFF7_9BACI</name>
<sequence length="125" mass="14485">MIHIKWNKVFSVIILILFISGCQHTNTMVDVITFKPSNYQVMFFPNNTEKDTKNVYMDAMLELKAKYPKAFTEVEAIEKEVDELKDVIKQDEPILIISKNGRTISQLSGEKPKTEIVEQLEMTMK</sequence>
<accession>A0A2A2IFF7</accession>
<gene>
    <name evidence="1" type="ORF">CIL05_08270</name>
</gene>
<evidence type="ECO:0000313" key="2">
    <source>
        <dbReference type="Proteomes" id="UP000218887"/>
    </source>
</evidence>
<organism evidence="1 2">
    <name type="scientific">Virgibacillus profundi</name>
    <dbReference type="NCBI Taxonomy" id="2024555"/>
    <lineage>
        <taxon>Bacteria</taxon>
        <taxon>Bacillati</taxon>
        <taxon>Bacillota</taxon>
        <taxon>Bacilli</taxon>
        <taxon>Bacillales</taxon>
        <taxon>Bacillaceae</taxon>
        <taxon>Virgibacillus</taxon>
    </lineage>
</organism>
<keyword evidence="2" id="KW-1185">Reference proteome</keyword>
<dbReference type="RefSeq" id="WP_095655061.1">
    <property type="nucleotide sequence ID" value="NZ_NPOA01000005.1"/>
</dbReference>
<proteinExistence type="predicted"/>